<keyword evidence="2" id="KW-0812">Transmembrane</keyword>
<evidence type="ECO:0000313" key="3">
    <source>
        <dbReference type="EMBL" id="KAK3889041.1"/>
    </source>
</evidence>
<comment type="caution">
    <text evidence="3">The sequence shown here is derived from an EMBL/GenBank/DDBJ whole genome shotgun (WGS) entry which is preliminary data.</text>
</comment>
<keyword evidence="2" id="KW-1133">Transmembrane helix</keyword>
<keyword evidence="2" id="KW-0472">Membrane</keyword>
<gene>
    <name evidence="3" type="ORF">Pcinc_006917</name>
</gene>
<dbReference type="AlphaFoldDB" id="A0AAE1KXG4"/>
<dbReference type="Proteomes" id="UP001286313">
    <property type="component" value="Unassembled WGS sequence"/>
</dbReference>
<proteinExistence type="predicted"/>
<keyword evidence="4" id="KW-1185">Reference proteome</keyword>
<protein>
    <submittedName>
        <fullName evidence="3">Uncharacterized protein</fullName>
    </submittedName>
</protein>
<sequence length="98" mass="10512">MTEVLEPGTAGEGRDSVAVMDNGAIYSNSMVRHEVAGVIRDVSGSYGMSLGFCACCLLSSVLIGLLLPTIIAHQKTRTRKAQEQQNTGQQNMLNKENV</sequence>
<feature type="compositionally biased region" description="Polar residues" evidence="1">
    <location>
        <begin position="83"/>
        <end position="98"/>
    </location>
</feature>
<evidence type="ECO:0000256" key="1">
    <source>
        <dbReference type="SAM" id="MobiDB-lite"/>
    </source>
</evidence>
<feature type="region of interest" description="Disordered" evidence="1">
    <location>
        <begin position="76"/>
        <end position="98"/>
    </location>
</feature>
<dbReference type="EMBL" id="JAWQEG010000506">
    <property type="protein sequence ID" value="KAK3889041.1"/>
    <property type="molecule type" value="Genomic_DNA"/>
</dbReference>
<feature type="transmembrane region" description="Helical" evidence="2">
    <location>
        <begin position="49"/>
        <end position="72"/>
    </location>
</feature>
<evidence type="ECO:0000313" key="4">
    <source>
        <dbReference type="Proteomes" id="UP001286313"/>
    </source>
</evidence>
<accession>A0AAE1KXG4</accession>
<name>A0AAE1KXG4_PETCI</name>
<reference evidence="3" key="1">
    <citation type="submission" date="2023-10" db="EMBL/GenBank/DDBJ databases">
        <title>Genome assemblies of two species of porcelain crab, Petrolisthes cinctipes and Petrolisthes manimaculis (Anomura: Porcellanidae).</title>
        <authorList>
            <person name="Angst P."/>
        </authorList>
    </citation>
    <scope>NUCLEOTIDE SEQUENCE</scope>
    <source>
        <strain evidence="3">PB745_01</strain>
        <tissue evidence="3">Gill</tissue>
    </source>
</reference>
<evidence type="ECO:0000256" key="2">
    <source>
        <dbReference type="SAM" id="Phobius"/>
    </source>
</evidence>
<organism evidence="3 4">
    <name type="scientific">Petrolisthes cinctipes</name>
    <name type="common">Flat porcelain crab</name>
    <dbReference type="NCBI Taxonomy" id="88211"/>
    <lineage>
        <taxon>Eukaryota</taxon>
        <taxon>Metazoa</taxon>
        <taxon>Ecdysozoa</taxon>
        <taxon>Arthropoda</taxon>
        <taxon>Crustacea</taxon>
        <taxon>Multicrustacea</taxon>
        <taxon>Malacostraca</taxon>
        <taxon>Eumalacostraca</taxon>
        <taxon>Eucarida</taxon>
        <taxon>Decapoda</taxon>
        <taxon>Pleocyemata</taxon>
        <taxon>Anomura</taxon>
        <taxon>Galatheoidea</taxon>
        <taxon>Porcellanidae</taxon>
        <taxon>Petrolisthes</taxon>
    </lineage>
</organism>